<evidence type="ECO:0008006" key="4">
    <source>
        <dbReference type="Google" id="ProtNLM"/>
    </source>
</evidence>
<keyword evidence="3" id="KW-1185">Reference proteome</keyword>
<sequence>MNKKLFQYSYIVLALLLTSNLYAQRYGNAVGIRLGNNQISRQLGITFQQRVMDRTSLEAILQTDFARNSSLSLLLEKHRPIISKRFNYYLGAGVSFGNEESFKKNEIEKEIVQTYGNKTMGIEGIGGIEFTIAKTVLSIDYKPNFNLTGREEFYRGQVGFSARTVLTKSKEQKRKQRRRKKAKKQGQQEPFGEKVKSFFSNN</sequence>
<evidence type="ECO:0000313" key="3">
    <source>
        <dbReference type="Proteomes" id="UP000185221"/>
    </source>
</evidence>
<gene>
    <name evidence="2" type="ORF">SAMN05444394_1615</name>
</gene>
<dbReference type="RefSeq" id="WP_074224323.1">
    <property type="nucleotide sequence ID" value="NZ_FSRC01000001.1"/>
</dbReference>
<organism evidence="2 3">
    <name type="scientific">Algoriphagus halophilus</name>
    <dbReference type="NCBI Taxonomy" id="226505"/>
    <lineage>
        <taxon>Bacteria</taxon>
        <taxon>Pseudomonadati</taxon>
        <taxon>Bacteroidota</taxon>
        <taxon>Cytophagia</taxon>
        <taxon>Cytophagales</taxon>
        <taxon>Cyclobacteriaceae</taxon>
        <taxon>Algoriphagus</taxon>
    </lineage>
</organism>
<feature type="compositionally biased region" description="Basic residues" evidence="1">
    <location>
        <begin position="171"/>
        <end position="184"/>
    </location>
</feature>
<dbReference type="AlphaFoldDB" id="A0A1N6E1D6"/>
<protein>
    <recommendedName>
        <fullName evidence="4">Outer membrane protein beta-barrel domain-containing protein</fullName>
    </recommendedName>
</protein>
<evidence type="ECO:0000256" key="1">
    <source>
        <dbReference type="SAM" id="MobiDB-lite"/>
    </source>
</evidence>
<reference evidence="3" key="1">
    <citation type="submission" date="2016-11" db="EMBL/GenBank/DDBJ databases">
        <authorList>
            <person name="Varghese N."/>
            <person name="Submissions S."/>
        </authorList>
    </citation>
    <scope>NUCLEOTIDE SEQUENCE [LARGE SCALE GENOMIC DNA]</scope>
    <source>
        <strain evidence="3">DSM 15292</strain>
    </source>
</reference>
<dbReference type="EMBL" id="FSRC01000001">
    <property type="protein sequence ID" value="SIN76826.1"/>
    <property type="molecule type" value="Genomic_DNA"/>
</dbReference>
<accession>A0A1N6E1D6</accession>
<dbReference type="STRING" id="226505.SAMN05444394_1615"/>
<evidence type="ECO:0000313" key="2">
    <source>
        <dbReference type="EMBL" id="SIN76826.1"/>
    </source>
</evidence>
<proteinExistence type="predicted"/>
<name>A0A1N6E1D6_9BACT</name>
<feature type="region of interest" description="Disordered" evidence="1">
    <location>
        <begin position="167"/>
        <end position="202"/>
    </location>
</feature>
<dbReference type="Proteomes" id="UP000185221">
    <property type="component" value="Unassembled WGS sequence"/>
</dbReference>
<dbReference type="OrthoDB" id="963987at2"/>